<name>A0A1G8D2X9_9FLAO</name>
<dbReference type="SUPFAM" id="SSF56935">
    <property type="entry name" value="Porins"/>
    <property type="match status" value="1"/>
</dbReference>
<keyword evidence="1" id="KW-0732">Signal</keyword>
<feature type="signal peptide" evidence="1">
    <location>
        <begin position="1"/>
        <end position="22"/>
    </location>
</feature>
<protein>
    <recommendedName>
        <fullName evidence="4">Outer membrane protein beta-barrel domain-containing protein</fullName>
    </recommendedName>
</protein>
<evidence type="ECO:0008006" key="4">
    <source>
        <dbReference type="Google" id="ProtNLM"/>
    </source>
</evidence>
<sequence>MKHTLKYFISCSLFFFAFSAVAQETSKKDFGAQRDSIDKEIHFYPQRYGLRVGVDLFRTTRSLYDKTYSGFEITGDYRLSKNWYAAAEIGHDKMDRDENNYGFTTNGNYLRLGANYNLNINWMDREDLIYVGFRYGIASFSQTLNWYKPYTTDPYFPTQRVDVDRKTNGLSAHWVEFVAGIKTRVFNNVFMGFSLRLNGLLTQKQPEDFENLYIPGFNKKHSGAIGVGFNYSVSYFIPFYKSKKNKFIMPTEEDGAKYDLEGNLIDRREVVPSEPANPMEAEELKLIEENKKTIK</sequence>
<keyword evidence="3" id="KW-1185">Reference proteome</keyword>
<evidence type="ECO:0000313" key="2">
    <source>
        <dbReference type="EMBL" id="SDH51520.1"/>
    </source>
</evidence>
<dbReference type="Proteomes" id="UP000243588">
    <property type="component" value="Unassembled WGS sequence"/>
</dbReference>
<evidence type="ECO:0000313" key="3">
    <source>
        <dbReference type="Proteomes" id="UP000243588"/>
    </source>
</evidence>
<proteinExistence type="predicted"/>
<organism evidence="2 3">
    <name type="scientific">Myroides phaeus</name>
    <dbReference type="NCBI Taxonomy" id="702745"/>
    <lineage>
        <taxon>Bacteria</taxon>
        <taxon>Pseudomonadati</taxon>
        <taxon>Bacteroidota</taxon>
        <taxon>Flavobacteriia</taxon>
        <taxon>Flavobacteriales</taxon>
        <taxon>Flavobacteriaceae</taxon>
        <taxon>Myroides</taxon>
    </lineage>
</organism>
<feature type="chain" id="PRO_5017215021" description="Outer membrane protein beta-barrel domain-containing protein" evidence="1">
    <location>
        <begin position="23"/>
        <end position="295"/>
    </location>
</feature>
<dbReference type="STRING" id="702745.SAMN05421818_105115"/>
<accession>A0A1G8D2X9</accession>
<dbReference type="RefSeq" id="WP_245722941.1">
    <property type="nucleotide sequence ID" value="NZ_FNDQ01000005.1"/>
</dbReference>
<dbReference type="AlphaFoldDB" id="A0A1G8D2X9"/>
<reference evidence="3" key="1">
    <citation type="submission" date="2016-10" db="EMBL/GenBank/DDBJ databases">
        <authorList>
            <person name="Varghese N."/>
            <person name="Submissions S."/>
        </authorList>
    </citation>
    <scope>NUCLEOTIDE SEQUENCE [LARGE SCALE GENOMIC DNA]</scope>
    <source>
        <strain evidence="3">DSM 23313</strain>
    </source>
</reference>
<gene>
    <name evidence="2" type="ORF">SAMN05421818_105115</name>
</gene>
<evidence type="ECO:0000256" key="1">
    <source>
        <dbReference type="SAM" id="SignalP"/>
    </source>
</evidence>
<dbReference type="Pfam" id="PF19515">
    <property type="entry name" value="DUF6048"/>
    <property type="match status" value="1"/>
</dbReference>
<dbReference type="InterPro" id="IPR046111">
    <property type="entry name" value="DUF6048"/>
</dbReference>
<dbReference type="EMBL" id="FNDQ01000005">
    <property type="protein sequence ID" value="SDH51520.1"/>
    <property type="molecule type" value="Genomic_DNA"/>
</dbReference>